<dbReference type="Proteomes" id="UP001234297">
    <property type="component" value="Chromosome 4"/>
</dbReference>
<comment type="caution">
    <text evidence="1">The sequence shown here is derived from an EMBL/GenBank/DDBJ whole genome shotgun (WGS) entry which is preliminary data.</text>
</comment>
<protein>
    <submittedName>
        <fullName evidence="1">Uncharacterized protein</fullName>
    </submittedName>
</protein>
<organism evidence="1 2">
    <name type="scientific">Persea americana</name>
    <name type="common">Avocado</name>
    <dbReference type="NCBI Taxonomy" id="3435"/>
    <lineage>
        <taxon>Eukaryota</taxon>
        <taxon>Viridiplantae</taxon>
        <taxon>Streptophyta</taxon>
        <taxon>Embryophyta</taxon>
        <taxon>Tracheophyta</taxon>
        <taxon>Spermatophyta</taxon>
        <taxon>Magnoliopsida</taxon>
        <taxon>Magnoliidae</taxon>
        <taxon>Laurales</taxon>
        <taxon>Lauraceae</taxon>
        <taxon>Persea</taxon>
    </lineage>
</organism>
<gene>
    <name evidence="1" type="ORF">MRB53_014030</name>
</gene>
<accession>A0ACC2K9N0</accession>
<proteinExistence type="predicted"/>
<sequence length="115" mass="12976">MTGTFETSPMLSNLIELQWRVCDGRSLSGLYDLLGRVNLPCLKKLQLQWIPDSNMQKGIPSPSWHVFHHLKTIKMDGFYGNERHAYGEISTREGYCIGDDGFGPSQGSQQGICRK</sequence>
<name>A0ACC2K9N0_PERAE</name>
<dbReference type="EMBL" id="CM056812">
    <property type="protein sequence ID" value="KAJ8617844.1"/>
    <property type="molecule type" value="Genomic_DNA"/>
</dbReference>
<evidence type="ECO:0000313" key="1">
    <source>
        <dbReference type="EMBL" id="KAJ8617844.1"/>
    </source>
</evidence>
<reference evidence="1 2" key="1">
    <citation type="journal article" date="2022" name="Hortic Res">
        <title>A haplotype resolved chromosomal level avocado genome allows analysis of novel avocado genes.</title>
        <authorList>
            <person name="Nath O."/>
            <person name="Fletcher S.J."/>
            <person name="Hayward A."/>
            <person name="Shaw L.M."/>
            <person name="Masouleh A.K."/>
            <person name="Furtado A."/>
            <person name="Henry R.J."/>
            <person name="Mitter N."/>
        </authorList>
    </citation>
    <scope>NUCLEOTIDE SEQUENCE [LARGE SCALE GENOMIC DNA]</scope>
    <source>
        <strain evidence="2">cv. Hass</strain>
    </source>
</reference>
<evidence type="ECO:0000313" key="2">
    <source>
        <dbReference type="Proteomes" id="UP001234297"/>
    </source>
</evidence>
<keyword evidence="2" id="KW-1185">Reference proteome</keyword>